<reference evidence="1 2" key="1">
    <citation type="journal article" date="2019" name="Int. J. Syst. Evol. Microbiol.">
        <title>The Global Catalogue of Microorganisms (GCM) 10K type strain sequencing project: providing services to taxonomists for standard genome sequencing and annotation.</title>
        <authorList>
            <consortium name="The Broad Institute Genomics Platform"/>
            <consortium name="The Broad Institute Genome Sequencing Center for Infectious Disease"/>
            <person name="Wu L."/>
            <person name="Ma J."/>
        </authorList>
    </citation>
    <scope>NUCLEOTIDE SEQUENCE [LARGE SCALE GENOMIC DNA]</scope>
    <source>
        <strain evidence="1 2">JCM 19585</strain>
    </source>
</reference>
<dbReference type="RefSeq" id="WP_188878949.1">
    <property type="nucleotide sequence ID" value="NZ_BMPF01000001.1"/>
</dbReference>
<dbReference type="OrthoDB" id="327853at2157"/>
<accession>A0A830EST3</accession>
<keyword evidence="2" id="KW-1185">Reference proteome</keyword>
<organism evidence="1 2">
    <name type="scientific">Halarchaeum grantii</name>
    <dbReference type="NCBI Taxonomy" id="1193105"/>
    <lineage>
        <taxon>Archaea</taxon>
        <taxon>Methanobacteriati</taxon>
        <taxon>Methanobacteriota</taxon>
        <taxon>Stenosarchaea group</taxon>
        <taxon>Halobacteria</taxon>
        <taxon>Halobacteriales</taxon>
        <taxon>Halobacteriaceae</taxon>
    </lineage>
</organism>
<evidence type="ECO:0008006" key="3">
    <source>
        <dbReference type="Google" id="ProtNLM"/>
    </source>
</evidence>
<dbReference type="AlphaFoldDB" id="A0A830EST3"/>
<gene>
    <name evidence="1" type="ORF">GCM10009037_07040</name>
</gene>
<sequence>MVRFRAVLLVTLIGAMVLTAGCSGVLDSGPSVSNTQTQLTEYGPAIEFNYSVSDYSQVLLQRPDGEVVTDDTIEPNQSSSALLMGDPQPGTYKLIVQQGGETVVTKEVTFDGPNAHVREVNANWSGSVLHDVSVTIENTGDLPFYVKSGTVSVRDASVNGSLYEWIPANTTETVTVSPSFGALVVEESGDVRGQVSIRAANETFTDTFAKSFEGPNLKVVNTSSQWNGDTLTHVTATVKNTGDMGTTATAAVYHGEEQRAIDGFGTRIAAGETVQYDISSFSYIYRATSGGDVDLSLVVNSSAGFTTTPLSHSVTGADVTITSLTPNWQNGVLQNLKFTATNEGDVESEFTAYITVGGEEIASPTYRIGGGETATFSYGDGLSSGYGPIYTVTSGGDVDVTVSVSTPGSTGTSEKTASASFEDVSASINADATFYEQMNGNDYELSSLDVDIQNTGGLPVSYDSIEIEVDGATRSESLYSTQSIASGSSATEYLSFTDAIVVSDGSHDVTIRLKNGGETVLSDTVTVST</sequence>
<dbReference type="EMBL" id="BMPF01000001">
    <property type="protein sequence ID" value="GGL25996.1"/>
    <property type="molecule type" value="Genomic_DNA"/>
</dbReference>
<name>A0A830EST3_9EURY</name>
<evidence type="ECO:0000313" key="2">
    <source>
        <dbReference type="Proteomes" id="UP000628840"/>
    </source>
</evidence>
<dbReference type="Proteomes" id="UP000628840">
    <property type="component" value="Unassembled WGS sequence"/>
</dbReference>
<dbReference type="PROSITE" id="PS51257">
    <property type="entry name" value="PROKAR_LIPOPROTEIN"/>
    <property type="match status" value="1"/>
</dbReference>
<comment type="caution">
    <text evidence="1">The sequence shown here is derived from an EMBL/GenBank/DDBJ whole genome shotgun (WGS) entry which is preliminary data.</text>
</comment>
<protein>
    <recommendedName>
        <fullName evidence="3">CARDB protein</fullName>
    </recommendedName>
</protein>
<proteinExistence type="predicted"/>
<evidence type="ECO:0000313" key="1">
    <source>
        <dbReference type="EMBL" id="GGL25996.1"/>
    </source>
</evidence>